<dbReference type="OrthoDB" id="1606438at2759"/>
<dbReference type="Gramene" id="Mp2g07390.1">
    <property type="protein sequence ID" value="Mp2g07390.1.cds"/>
    <property type="gene ID" value="Mp2g07390"/>
</dbReference>
<dbReference type="PANTHER" id="PTHR11746">
    <property type="entry name" value="O-METHYLTRANSFERASE"/>
    <property type="match status" value="1"/>
</dbReference>
<dbReference type="SUPFAM" id="SSF46785">
    <property type="entry name" value="Winged helix' DNA-binding domain"/>
    <property type="match status" value="1"/>
</dbReference>
<dbReference type="PROSITE" id="PS51683">
    <property type="entry name" value="SAM_OMT_II"/>
    <property type="match status" value="1"/>
</dbReference>
<keyword evidence="8" id="KW-1185">Reference proteome</keyword>
<keyword evidence="1" id="KW-0489">Methyltransferase</keyword>
<dbReference type="InterPro" id="IPR012967">
    <property type="entry name" value="COMT_dimerisation"/>
</dbReference>
<evidence type="ECO:0000313" key="7">
    <source>
        <dbReference type="EMBL" id="PTQ45207.1"/>
    </source>
</evidence>
<dbReference type="Proteomes" id="UP000244005">
    <property type="component" value="Unassembled WGS sequence"/>
</dbReference>
<keyword evidence="3" id="KW-0949">S-adenosyl-L-methionine</keyword>
<accession>A0A2R6XGH0</accession>
<proteinExistence type="predicted"/>
<dbReference type="InterPro" id="IPR001077">
    <property type="entry name" value="COMT_C"/>
</dbReference>
<evidence type="ECO:0008006" key="9">
    <source>
        <dbReference type="Google" id="ProtNLM"/>
    </source>
</evidence>
<keyword evidence="2" id="KW-0808">Transferase</keyword>
<feature type="domain" description="O-methyltransferase dimerisation" evidence="6">
    <location>
        <begin position="24"/>
        <end position="91"/>
    </location>
</feature>
<evidence type="ECO:0000256" key="2">
    <source>
        <dbReference type="ARBA" id="ARBA00022679"/>
    </source>
</evidence>
<dbReference type="InterPro" id="IPR016461">
    <property type="entry name" value="COMT-like"/>
</dbReference>
<dbReference type="OMA" id="MMAHTAG"/>
<dbReference type="Gene3D" id="1.10.10.10">
    <property type="entry name" value="Winged helix-like DNA-binding domain superfamily/Winged helix DNA-binding domain"/>
    <property type="match status" value="1"/>
</dbReference>
<dbReference type="Gene3D" id="3.40.50.150">
    <property type="entry name" value="Vaccinia Virus protein VP39"/>
    <property type="match status" value="1"/>
</dbReference>
<dbReference type="SUPFAM" id="SSF53335">
    <property type="entry name" value="S-adenosyl-L-methionine-dependent methyltransferases"/>
    <property type="match status" value="1"/>
</dbReference>
<dbReference type="Pfam" id="PF00891">
    <property type="entry name" value="Methyltransf_2"/>
    <property type="match status" value="1"/>
</dbReference>
<evidence type="ECO:0000259" key="5">
    <source>
        <dbReference type="Pfam" id="PF00891"/>
    </source>
</evidence>
<dbReference type="CDD" id="cd02440">
    <property type="entry name" value="AdoMet_MTases"/>
    <property type="match status" value="1"/>
</dbReference>
<evidence type="ECO:0000259" key="6">
    <source>
        <dbReference type="Pfam" id="PF08100"/>
    </source>
</evidence>
<feature type="domain" description="O-methyltransferase C-terminal" evidence="5">
    <location>
        <begin position="139"/>
        <end position="344"/>
    </location>
</feature>
<dbReference type="GO" id="GO:0046983">
    <property type="term" value="F:protein dimerization activity"/>
    <property type="evidence" value="ECO:0007669"/>
    <property type="project" value="InterPro"/>
</dbReference>
<organism evidence="7 8">
    <name type="scientific">Marchantia polymorpha</name>
    <name type="common">Common liverwort</name>
    <name type="synonym">Marchantia aquatica</name>
    <dbReference type="NCBI Taxonomy" id="3197"/>
    <lineage>
        <taxon>Eukaryota</taxon>
        <taxon>Viridiplantae</taxon>
        <taxon>Streptophyta</taxon>
        <taxon>Embryophyta</taxon>
        <taxon>Marchantiophyta</taxon>
        <taxon>Marchantiopsida</taxon>
        <taxon>Marchantiidae</taxon>
        <taxon>Marchantiales</taxon>
        <taxon>Marchantiaceae</taxon>
        <taxon>Marchantia</taxon>
    </lineage>
</organism>
<dbReference type="GO" id="GO:0032259">
    <property type="term" value="P:methylation"/>
    <property type="evidence" value="ECO:0000318"/>
    <property type="project" value="GO_Central"/>
</dbReference>
<sequence>MSPQQNFGDDEAGMLQALQMSVMVTLPFTLKAAINLGVPKILMDAGPGAELTAEEIATSIAKVSDCRADSKNLDRILRILASHNVVTEIVSKDANDSDSAQRSCGPTSTLKYFTDNEDGVSLVPFVFMHIDPVFLASYQNLHLPVLDVNVEPHTLDHGMNLFEYIATDAKLDKLFNKAMHDHSNIKMSALLKTYRGFETLTSLVDVGGGLGSTLAMILSKYPNLRGINFDQPHVVANGLQVPNLEHVGGDFFASVPEADAVFMKWILHDWDDERCVKILKNVWRALPPHGKVINLDALMSDISDPSPATKISLYMDMIMMACTPSGRERTLSQFKKLAADAGFKRVELVAKTSHMSILEFYKN</sequence>
<dbReference type="AlphaFoldDB" id="A0A2R6XGH0"/>
<dbReference type="PIRSF" id="PIRSF005739">
    <property type="entry name" value="O-mtase"/>
    <property type="match status" value="1"/>
</dbReference>
<dbReference type="InterPro" id="IPR036388">
    <property type="entry name" value="WH-like_DNA-bd_sf"/>
</dbReference>
<feature type="active site" description="Proton acceptor" evidence="4">
    <location>
        <position position="268"/>
    </location>
</feature>
<protein>
    <recommendedName>
        <fullName evidence="9">O-methyltransferase domain-containing protein</fullName>
    </recommendedName>
</protein>
<dbReference type="Pfam" id="PF08100">
    <property type="entry name" value="Dimerisation"/>
    <property type="match status" value="1"/>
</dbReference>
<name>A0A2R6XGH0_MARPO</name>
<reference evidence="8" key="1">
    <citation type="journal article" date="2017" name="Cell">
        <title>Insights into land plant evolution garnered from the Marchantia polymorpha genome.</title>
        <authorList>
            <person name="Bowman J.L."/>
            <person name="Kohchi T."/>
            <person name="Yamato K.T."/>
            <person name="Jenkins J."/>
            <person name="Shu S."/>
            <person name="Ishizaki K."/>
            <person name="Yamaoka S."/>
            <person name="Nishihama R."/>
            <person name="Nakamura Y."/>
            <person name="Berger F."/>
            <person name="Adam C."/>
            <person name="Aki S.S."/>
            <person name="Althoff F."/>
            <person name="Araki T."/>
            <person name="Arteaga-Vazquez M.A."/>
            <person name="Balasubrmanian S."/>
            <person name="Barry K."/>
            <person name="Bauer D."/>
            <person name="Boehm C.R."/>
            <person name="Briginshaw L."/>
            <person name="Caballero-Perez J."/>
            <person name="Catarino B."/>
            <person name="Chen F."/>
            <person name="Chiyoda S."/>
            <person name="Chovatia M."/>
            <person name="Davies K.M."/>
            <person name="Delmans M."/>
            <person name="Demura T."/>
            <person name="Dierschke T."/>
            <person name="Dolan L."/>
            <person name="Dorantes-Acosta A.E."/>
            <person name="Eklund D.M."/>
            <person name="Florent S.N."/>
            <person name="Flores-Sandoval E."/>
            <person name="Fujiyama A."/>
            <person name="Fukuzawa H."/>
            <person name="Galik B."/>
            <person name="Grimanelli D."/>
            <person name="Grimwood J."/>
            <person name="Grossniklaus U."/>
            <person name="Hamada T."/>
            <person name="Haseloff J."/>
            <person name="Hetherington A.J."/>
            <person name="Higo A."/>
            <person name="Hirakawa Y."/>
            <person name="Hundley H.N."/>
            <person name="Ikeda Y."/>
            <person name="Inoue K."/>
            <person name="Inoue S.I."/>
            <person name="Ishida S."/>
            <person name="Jia Q."/>
            <person name="Kakita M."/>
            <person name="Kanazawa T."/>
            <person name="Kawai Y."/>
            <person name="Kawashima T."/>
            <person name="Kennedy M."/>
            <person name="Kinose K."/>
            <person name="Kinoshita T."/>
            <person name="Kohara Y."/>
            <person name="Koide E."/>
            <person name="Komatsu K."/>
            <person name="Kopischke S."/>
            <person name="Kubo M."/>
            <person name="Kyozuka J."/>
            <person name="Lagercrantz U."/>
            <person name="Lin S.S."/>
            <person name="Lindquist E."/>
            <person name="Lipzen A.M."/>
            <person name="Lu C.W."/>
            <person name="De Luna E."/>
            <person name="Martienssen R.A."/>
            <person name="Minamino N."/>
            <person name="Mizutani M."/>
            <person name="Mizutani M."/>
            <person name="Mochizuki N."/>
            <person name="Monte I."/>
            <person name="Mosher R."/>
            <person name="Nagasaki H."/>
            <person name="Nakagami H."/>
            <person name="Naramoto S."/>
            <person name="Nishitani K."/>
            <person name="Ohtani M."/>
            <person name="Okamoto T."/>
            <person name="Okumura M."/>
            <person name="Phillips J."/>
            <person name="Pollak B."/>
            <person name="Reinders A."/>
            <person name="Rovekamp M."/>
            <person name="Sano R."/>
            <person name="Sawa S."/>
            <person name="Schmid M.W."/>
            <person name="Shirakawa M."/>
            <person name="Solano R."/>
            <person name="Spunde A."/>
            <person name="Suetsugu N."/>
            <person name="Sugano S."/>
            <person name="Sugiyama A."/>
            <person name="Sun R."/>
            <person name="Suzuki Y."/>
            <person name="Takenaka M."/>
            <person name="Takezawa D."/>
            <person name="Tomogane H."/>
            <person name="Tsuzuki M."/>
            <person name="Ueda T."/>
            <person name="Umeda M."/>
            <person name="Ward J.M."/>
            <person name="Watanabe Y."/>
            <person name="Yazaki K."/>
            <person name="Yokoyama R."/>
            <person name="Yoshitake Y."/>
            <person name="Yotsui I."/>
            <person name="Zachgo S."/>
            <person name="Schmutz J."/>
        </authorList>
    </citation>
    <scope>NUCLEOTIDE SEQUENCE [LARGE SCALE GENOMIC DNA]</scope>
    <source>
        <strain evidence="8">Tak-1</strain>
    </source>
</reference>
<evidence type="ECO:0000256" key="1">
    <source>
        <dbReference type="ARBA" id="ARBA00022603"/>
    </source>
</evidence>
<dbReference type="GO" id="GO:0008757">
    <property type="term" value="F:S-adenosylmethionine-dependent methyltransferase activity"/>
    <property type="evidence" value="ECO:0000318"/>
    <property type="project" value="GO_Central"/>
</dbReference>
<evidence type="ECO:0000256" key="4">
    <source>
        <dbReference type="PIRSR" id="PIRSR005739-1"/>
    </source>
</evidence>
<evidence type="ECO:0000313" key="8">
    <source>
        <dbReference type="Proteomes" id="UP000244005"/>
    </source>
</evidence>
<gene>
    <name evidence="7" type="ORF">MARPO_0015s0026</name>
</gene>
<dbReference type="GO" id="GO:0008171">
    <property type="term" value="F:O-methyltransferase activity"/>
    <property type="evidence" value="ECO:0000318"/>
    <property type="project" value="GO_Central"/>
</dbReference>
<dbReference type="InterPro" id="IPR036390">
    <property type="entry name" value="WH_DNA-bd_sf"/>
</dbReference>
<evidence type="ECO:0000256" key="3">
    <source>
        <dbReference type="ARBA" id="ARBA00022691"/>
    </source>
</evidence>
<dbReference type="InterPro" id="IPR029063">
    <property type="entry name" value="SAM-dependent_MTases_sf"/>
</dbReference>
<dbReference type="EMBL" id="KZ772687">
    <property type="protein sequence ID" value="PTQ45207.1"/>
    <property type="molecule type" value="Genomic_DNA"/>
</dbReference>